<keyword evidence="1" id="KW-0812">Transmembrane</keyword>
<organism evidence="2 3">
    <name type="scientific">Allofournierella massiliensis</name>
    <dbReference type="NCBI Taxonomy" id="1650663"/>
    <lineage>
        <taxon>Bacteria</taxon>
        <taxon>Bacillati</taxon>
        <taxon>Bacillota</taxon>
        <taxon>Clostridia</taxon>
        <taxon>Eubacteriales</taxon>
        <taxon>Oscillospiraceae</taxon>
        <taxon>Allofournierella</taxon>
    </lineage>
</organism>
<gene>
    <name evidence="2" type="ORF">EDD77_11931</name>
</gene>
<sequence length="246" mass="27825">MYWSRKLLKSNARNVLRGSYWRVFVACLVCGLLGAGSSGAVNINLPTQLLELDNFGYDPYWSLIFSVLWVIVIVVGLLGLAWGIFVGGPMRVAQCRYMMENRCGTPPFNSLFSVFSNKDAYLNVVKVMFLRNLFIFLWSLLCLIPGIYKEYQYYYIPYLLAENPYMSFDRAKELSIAMTDGEKMDIFVLDLSFIGWYLLGAIILIGGFFVNPYAQATYAELYAAARSKAMDTGITGPDELSGFAQY</sequence>
<name>A0A4R1QNM5_9FIRM</name>
<reference evidence="2 3" key="1">
    <citation type="submission" date="2019-03" db="EMBL/GenBank/DDBJ databases">
        <title>Genomic Encyclopedia of Type Strains, Phase IV (KMG-IV): sequencing the most valuable type-strain genomes for metagenomic binning, comparative biology and taxonomic classification.</title>
        <authorList>
            <person name="Goeker M."/>
        </authorList>
    </citation>
    <scope>NUCLEOTIDE SEQUENCE [LARGE SCALE GENOMIC DNA]</scope>
    <source>
        <strain evidence="2 3">DSM 100451</strain>
    </source>
</reference>
<keyword evidence="1" id="KW-1133">Transmembrane helix</keyword>
<feature type="transmembrane region" description="Helical" evidence="1">
    <location>
        <begin position="194"/>
        <end position="214"/>
    </location>
</feature>
<feature type="transmembrane region" description="Helical" evidence="1">
    <location>
        <begin position="128"/>
        <end position="148"/>
    </location>
</feature>
<dbReference type="PANTHER" id="PTHR40076:SF1">
    <property type="entry name" value="MEMBRANE PROTEIN"/>
    <property type="match status" value="1"/>
</dbReference>
<comment type="caution">
    <text evidence="2">The sequence shown here is derived from an EMBL/GenBank/DDBJ whole genome shotgun (WGS) entry which is preliminary data.</text>
</comment>
<dbReference type="OrthoDB" id="9784844at2"/>
<evidence type="ECO:0000313" key="2">
    <source>
        <dbReference type="EMBL" id="TCL54907.1"/>
    </source>
</evidence>
<protein>
    <submittedName>
        <fullName evidence="2">Uncharacterized protein DUF975</fullName>
    </submittedName>
</protein>
<keyword evidence="1" id="KW-0472">Membrane</keyword>
<accession>A0A4R1QNM5</accession>
<proteinExistence type="predicted"/>
<dbReference type="AlphaFoldDB" id="A0A4R1QNM5"/>
<dbReference type="InterPro" id="IPR010380">
    <property type="entry name" value="DUF975"/>
</dbReference>
<dbReference type="RefSeq" id="WP_058964370.1">
    <property type="nucleotide sequence ID" value="NZ_CABKVM010000017.1"/>
</dbReference>
<dbReference type="PANTHER" id="PTHR40076">
    <property type="entry name" value="MEMBRANE PROTEIN-RELATED"/>
    <property type="match status" value="1"/>
</dbReference>
<feature type="transmembrane region" description="Helical" evidence="1">
    <location>
        <begin position="63"/>
        <end position="88"/>
    </location>
</feature>
<dbReference type="Pfam" id="PF06161">
    <property type="entry name" value="DUF975"/>
    <property type="match status" value="1"/>
</dbReference>
<dbReference type="Proteomes" id="UP000295184">
    <property type="component" value="Unassembled WGS sequence"/>
</dbReference>
<dbReference type="EMBL" id="SLUM01000019">
    <property type="protein sequence ID" value="TCL54907.1"/>
    <property type="molecule type" value="Genomic_DNA"/>
</dbReference>
<evidence type="ECO:0000256" key="1">
    <source>
        <dbReference type="SAM" id="Phobius"/>
    </source>
</evidence>
<evidence type="ECO:0000313" key="3">
    <source>
        <dbReference type="Proteomes" id="UP000295184"/>
    </source>
</evidence>
<dbReference type="STRING" id="1650663.GCA_001486665_01978"/>